<reference evidence="3 4" key="1">
    <citation type="journal article" date="2019" name="Sci. Rep.">
        <title>Extended insight into the Mycobacterium chelonae-abscessus complex through whole genome sequencing of Mycobacterium salmoniphilum outbreak and Mycobacterium salmoniphilum-like strains.</title>
        <authorList>
            <person name="Behra P.R.K."/>
            <person name="Das S."/>
            <person name="Pettersson B.M.F."/>
            <person name="Shirreff L."/>
            <person name="DuCote T."/>
            <person name="Jacobsson K.G."/>
            <person name="Ennis D.G."/>
            <person name="Kirsebom L.A."/>
        </authorList>
    </citation>
    <scope>NUCLEOTIDE SEQUENCE [LARGE SCALE GENOMIC DNA]</scope>
    <source>
        <strain evidence="3 4">DE 4585</strain>
    </source>
</reference>
<keyword evidence="1 3" id="KW-0378">Hydrolase</keyword>
<evidence type="ECO:0000313" key="4">
    <source>
        <dbReference type="Proteomes" id="UP000295117"/>
    </source>
</evidence>
<dbReference type="PROSITE" id="PS50263">
    <property type="entry name" value="CN_HYDROLASE"/>
    <property type="match status" value="1"/>
</dbReference>
<dbReference type="EMBL" id="PECH01000004">
    <property type="protein sequence ID" value="TDZ85436.1"/>
    <property type="molecule type" value="Genomic_DNA"/>
</dbReference>
<comment type="caution">
    <text evidence="3">The sequence shown here is derived from an EMBL/GenBank/DDBJ whole genome shotgun (WGS) entry which is preliminary data.</text>
</comment>
<evidence type="ECO:0000256" key="1">
    <source>
        <dbReference type="ARBA" id="ARBA00022801"/>
    </source>
</evidence>
<dbReference type="GO" id="GO:0047417">
    <property type="term" value="F:N-carbamoyl-D-amino acid hydrolase activity"/>
    <property type="evidence" value="ECO:0007669"/>
    <property type="project" value="UniProtKB-EC"/>
</dbReference>
<evidence type="ECO:0000313" key="3">
    <source>
        <dbReference type="EMBL" id="TDZ85436.1"/>
    </source>
</evidence>
<gene>
    <name evidence="3" type="ORF">DE4585_00754</name>
</gene>
<dbReference type="PANTHER" id="PTHR43674:SF2">
    <property type="entry name" value="BETA-UREIDOPROPIONASE"/>
    <property type="match status" value="1"/>
</dbReference>
<dbReference type="AlphaFoldDB" id="A0A4R8S3J5"/>
<dbReference type="EC" id="3.5.1.77" evidence="3"/>
<name>A0A4R8S3J5_9MYCO</name>
<dbReference type="InterPro" id="IPR003010">
    <property type="entry name" value="C-N_Hydrolase"/>
</dbReference>
<dbReference type="Gene3D" id="3.60.110.10">
    <property type="entry name" value="Carbon-nitrogen hydrolase"/>
    <property type="match status" value="1"/>
</dbReference>
<protein>
    <submittedName>
        <fullName evidence="3">N-carbamoyl-D-amino acid hydrolase</fullName>
        <ecNumber evidence="3">3.5.1.77</ecNumber>
    </submittedName>
</protein>
<dbReference type="RefSeq" id="WP_134067216.1">
    <property type="nucleotide sequence ID" value="NZ_PECG01000005.1"/>
</dbReference>
<organism evidence="3 4">
    <name type="scientific">Mycobacteroides salmoniphilum</name>
    <dbReference type="NCBI Taxonomy" id="404941"/>
    <lineage>
        <taxon>Bacteria</taxon>
        <taxon>Bacillati</taxon>
        <taxon>Actinomycetota</taxon>
        <taxon>Actinomycetes</taxon>
        <taxon>Mycobacteriales</taxon>
        <taxon>Mycobacteriaceae</taxon>
        <taxon>Mycobacteroides</taxon>
    </lineage>
</organism>
<sequence length="327" mass="35631">MPESGFIVETAFTPPTSPARVRAPRRPPLRVGLVQHRWLADPQQLRVQLSEGVRLAAEEGARAVFLPELTLSRYPADVRAGANPGTSAEELLSGPTFAFAAQAAKENGVLVHASLYERADDTDGLGYNTAILVSPGGELVGRTRKLHIPVTAGYYEDTYFRAGPAEYAYPLYRVAELDDAAVGMPTCWDEWFPEVSRMYSLAGAEILVYPTAIGSEPAFPAFDTQPLWQHVIVGNGITAGTFMVVPNRFGDEGSVNFYGSSFISDPYGRILAQAPRDAAAVLVADLDLEQRQDWLDLFPFNTTRRPDTYARLSAPVDMANPYGSQAS</sequence>
<dbReference type="Proteomes" id="UP000295117">
    <property type="component" value="Unassembled WGS sequence"/>
</dbReference>
<dbReference type="PANTHER" id="PTHR43674">
    <property type="entry name" value="NITRILASE C965.09-RELATED"/>
    <property type="match status" value="1"/>
</dbReference>
<evidence type="ECO:0000259" key="2">
    <source>
        <dbReference type="PROSITE" id="PS50263"/>
    </source>
</evidence>
<proteinExistence type="predicted"/>
<dbReference type="SUPFAM" id="SSF56317">
    <property type="entry name" value="Carbon-nitrogen hydrolase"/>
    <property type="match status" value="1"/>
</dbReference>
<dbReference type="InterPro" id="IPR036526">
    <property type="entry name" value="C-N_Hydrolase_sf"/>
</dbReference>
<dbReference type="InterPro" id="IPR050345">
    <property type="entry name" value="Aliph_Amidase/BUP"/>
</dbReference>
<feature type="domain" description="CN hydrolase" evidence="2">
    <location>
        <begin position="29"/>
        <end position="288"/>
    </location>
</feature>
<accession>A0A4R8S3J5</accession>
<dbReference type="Pfam" id="PF00795">
    <property type="entry name" value="CN_hydrolase"/>
    <property type="match status" value="1"/>
</dbReference>